<keyword evidence="1" id="KW-0217">Developmental protein</keyword>
<evidence type="ECO:0000313" key="7">
    <source>
        <dbReference type="EMBL" id="KAK2089728.1"/>
    </source>
</evidence>
<dbReference type="Pfam" id="PF01392">
    <property type="entry name" value="Fz"/>
    <property type="match status" value="1"/>
</dbReference>
<dbReference type="PROSITE" id="PS50038">
    <property type="entry name" value="FZ"/>
    <property type="match status" value="1"/>
</dbReference>
<dbReference type="Pfam" id="PF06121">
    <property type="entry name" value="DUF959"/>
    <property type="match status" value="1"/>
</dbReference>
<comment type="caution">
    <text evidence="7">The sequence shown here is derived from an EMBL/GenBank/DDBJ whole genome shotgun (WGS) entry which is preliminary data.</text>
</comment>
<dbReference type="InterPro" id="IPR035523">
    <property type="entry name" value="Collagen_XVIII_Fz"/>
</dbReference>
<dbReference type="InterPro" id="IPR010363">
    <property type="entry name" value="DUF959_COL18_N"/>
</dbReference>
<sequence>MAPDPSGHGVLLLLFCCLAAAQADLLDLSWLWPSKDTSHTAATVPKLTAGPTMLVAPQNGSTEPETVPGNPEPPSELLEGGQDSPTSAESLDAPEKNIAGVGAEILNVAEGIRSFVQRWNDTTPTESVARAETLALETPVGPLAHPGPSDDPWENGTALWPGRGTLSSPGPHTTEAGNLPAPTLSPPSLGRPLAPLTGPPGPLPSSGRASLSSLLGRAPPWGSVSDLDGQGLPPAASAPGPQLRRPDVRPHSPLLHPLVTGFLGHAAPSAFSSGLSGALSQVTVTTLIRDSGAWVSYAATSVGPGLTNHSALLGADPEAPSGRCLPLPPSLPVCGRLGFSRSWLPNHLHHESGEQVRAAARAWGGLLRAHCHPFLAWFFCLLLAPPCGRVSPPAPPPCRQFCEALQDTCWSHLGGGRLPVACASLPTQEDGYCVFVGPAAGNWPAPTSPPFPFCLAR</sequence>
<keyword evidence="8" id="KW-1185">Reference proteome</keyword>
<keyword evidence="5" id="KW-0732">Signal</keyword>
<evidence type="ECO:0000256" key="3">
    <source>
        <dbReference type="PROSITE-ProRule" id="PRU00090"/>
    </source>
</evidence>
<comment type="caution">
    <text evidence="3">Lacks conserved residue(s) required for the propagation of feature annotation.</text>
</comment>
<evidence type="ECO:0000256" key="2">
    <source>
        <dbReference type="ARBA" id="ARBA00023157"/>
    </source>
</evidence>
<dbReference type="Proteomes" id="UP001266305">
    <property type="component" value="Unassembled WGS sequence"/>
</dbReference>
<keyword evidence="2 3" id="KW-1015">Disulfide bond</keyword>
<feature type="disulfide bond" evidence="3">
    <location>
        <begin position="334"/>
        <end position="380"/>
    </location>
</feature>
<feature type="signal peptide" evidence="5">
    <location>
        <begin position="1"/>
        <end position="23"/>
    </location>
</feature>
<accession>A0ABQ9TY44</accession>
<dbReference type="SMART" id="SM00063">
    <property type="entry name" value="FRI"/>
    <property type="match status" value="1"/>
</dbReference>
<evidence type="ECO:0000259" key="6">
    <source>
        <dbReference type="PROSITE" id="PS50038"/>
    </source>
</evidence>
<proteinExistence type="predicted"/>
<feature type="compositionally biased region" description="Low complexity" evidence="4">
    <location>
        <begin position="204"/>
        <end position="220"/>
    </location>
</feature>
<feature type="disulfide bond" evidence="3">
    <location>
        <begin position="371"/>
        <end position="409"/>
    </location>
</feature>
<feature type="chain" id="PRO_5045083999" description="FZ domain-containing protein" evidence="5">
    <location>
        <begin position="24"/>
        <end position="457"/>
    </location>
</feature>
<dbReference type="InterPro" id="IPR015526">
    <property type="entry name" value="Frizzled/SFRP"/>
</dbReference>
<feature type="region of interest" description="Disordered" evidence="4">
    <location>
        <begin position="50"/>
        <end position="93"/>
    </location>
</feature>
<organism evidence="7 8">
    <name type="scientific">Saguinus oedipus</name>
    <name type="common">Cotton-top tamarin</name>
    <name type="synonym">Oedipomidas oedipus</name>
    <dbReference type="NCBI Taxonomy" id="9490"/>
    <lineage>
        <taxon>Eukaryota</taxon>
        <taxon>Metazoa</taxon>
        <taxon>Chordata</taxon>
        <taxon>Craniata</taxon>
        <taxon>Vertebrata</taxon>
        <taxon>Euteleostomi</taxon>
        <taxon>Mammalia</taxon>
        <taxon>Eutheria</taxon>
        <taxon>Euarchontoglires</taxon>
        <taxon>Primates</taxon>
        <taxon>Haplorrhini</taxon>
        <taxon>Platyrrhini</taxon>
        <taxon>Cebidae</taxon>
        <taxon>Callitrichinae</taxon>
        <taxon>Saguinus</taxon>
    </lineage>
</organism>
<evidence type="ECO:0000313" key="8">
    <source>
        <dbReference type="Proteomes" id="UP001266305"/>
    </source>
</evidence>
<dbReference type="Gene3D" id="1.10.2000.10">
    <property type="entry name" value="Frizzled cysteine-rich domain"/>
    <property type="match status" value="1"/>
</dbReference>
<dbReference type="PANTHER" id="PTHR11309">
    <property type="entry name" value="FRIZZLED"/>
    <property type="match status" value="1"/>
</dbReference>
<evidence type="ECO:0000256" key="5">
    <source>
        <dbReference type="SAM" id="SignalP"/>
    </source>
</evidence>
<feature type="region of interest" description="Disordered" evidence="4">
    <location>
        <begin position="162"/>
        <end position="244"/>
    </location>
</feature>
<reference evidence="7 8" key="1">
    <citation type="submission" date="2023-05" db="EMBL/GenBank/DDBJ databases">
        <title>B98-5 Cell Line De Novo Hybrid Assembly: An Optical Mapping Approach.</title>
        <authorList>
            <person name="Kananen K."/>
            <person name="Auerbach J.A."/>
            <person name="Kautto E."/>
            <person name="Blachly J.S."/>
        </authorList>
    </citation>
    <scope>NUCLEOTIDE SEQUENCE [LARGE SCALE GENOMIC DNA]</scope>
    <source>
        <strain evidence="7">B95-8</strain>
        <tissue evidence="7">Cell line</tissue>
    </source>
</reference>
<dbReference type="InterPro" id="IPR020067">
    <property type="entry name" value="Frizzled_dom"/>
</dbReference>
<dbReference type="EMBL" id="JASSZA010000018">
    <property type="protein sequence ID" value="KAK2089728.1"/>
    <property type="molecule type" value="Genomic_DNA"/>
</dbReference>
<dbReference type="CDD" id="cd07455">
    <property type="entry name" value="CRD_Collagen_XVIII"/>
    <property type="match status" value="1"/>
</dbReference>
<evidence type="ECO:0000256" key="4">
    <source>
        <dbReference type="SAM" id="MobiDB-lite"/>
    </source>
</evidence>
<dbReference type="InterPro" id="IPR036790">
    <property type="entry name" value="Frizzled_dom_sf"/>
</dbReference>
<dbReference type="SUPFAM" id="SSF63501">
    <property type="entry name" value="Frizzled cysteine-rich domain"/>
    <property type="match status" value="1"/>
</dbReference>
<protein>
    <recommendedName>
        <fullName evidence="6">FZ domain-containing protein</fullName>
    </recommendedName>
</protein>
<gene>
    <name evidence="7" type="ORF">P7K49_032394</name>
</gene>
<evidence type="ECO:0000256" key="1">
    <source>
        <dbReference type="ARBA" id="ARBA00022473"/>
    </source>
</evidence>
<name>A0ABQ9TY44_SAGOE</name>
<feature type="domain" description="FZ" evidence="6">
    <location>
        <begin position="319"/>
        <end position="436"/>
    </location>
</feature>